<evidence type="ECO:0000259" key="7">
    <source>
        <dbReference type="PROSITE" id="PS51007"/>
    </source>
</evidence>
<evidence type="ECO:0000256" key="6">
    <source>
        <dbReference type="SAM" id="SignalP"/>
    </source>
</evidence>
<evidence type="ECO:0000256" key="1">
    <source>
        <dbReference type="ARBA" id="ARBA00022617"/>
    </source>
</evidence>
<dbReference type="InterPro" id="IPR036909">
    <property type="entry name" value="Cyt_c-like_dom_sf"/>
</dbReference>
<sequence length="129" mass="13123">MKTPVEHRRGAVWVAVAASIVLAACGGGSGDDGAATTKSSPPRSTISPLSSTTAPAATVAASTEGRLLASNCFQCHGTNGTGGFDSIRGGEAEEITEFLTKTASKDIMAAHAQGYTPAQLQKIIAYLQQ</sequence>
<reference evidence="9" key="1">
    <citation type="journal article" date="2019" name="Int. J. Syst. Evol. Microbiol.">
        <title>The Global Catalogue of Microorganisms (GCM) 10K type strain sequencing project: providing services to taxonomists for standard genome sequencing and annotation.</title>
        <authorList>
            <consortium name="The Broad Institute Genomics Platform"/>
            <consortium name="The Broad Institute Genome Sequencing Center for Infectious Disease"/>
            <person name="Wu L."/>
            <person name="Ma J."/>
        </authorList>
    </citation>
    <scope>NUCLEOTIDE SEQUENCE [LARGE SCALE GENOMIC DNA]</scope>
    <source>
        <strain evidence="9">KCTC 42501</strain>
    </source>
</reference>
<feature type="compositionally biased region" description="Low complexity" evidence="5">
    <location>
        <begin position="44"/>
        <end position="53"/>
    </location>
</feature>
<keyword evidence="1 4" id="KW-0349">Heme</keyword>
<keyword evidence="6" id="KW-0732">Signal</keyword>
<proteinExistence type="predicted"/>
<dbReference type="SUPFAM" id="SSF46626">
    <property type="entry name" value="Cytochrome c"/>
    <property type="match status" value="1"/>
</dbReference>
<dbReference type="Pfam" id="PF13442">
    <property type="entry name" value="Cytochrome_CBB3"/>
    <property type="match status" value="1"/>
</dbReference>
<keyword evidence="2 4" id="KW-0479">Metal-binding</keyword>
<dbReference type="PROSITE" id="PS51257">
    <property type="entry name" value="PROKAR_LIPOPROTEIN"/>
    <property type="match status" value="1"/>
</dbReference>
<accession>A0ABV7W0I0</accession>
<evidence type="ECO:0000256" key="5">
    <source>
        <dbReference type="SAM" id="MobiDB-lite"/>
    </source>
</evidence>
<feature type="domain" description="Cytochrome c" evidence="7">
    <location>
        <begin position="60"/>
        <end position="129"/>
    </location>
</feature>
<gene>
    <name evidence="8" type="ORF">ACFOPI_02880</name>
</gene>
<name>A0ABV7W0I0_9BURK</name>
<dbReference type="EMBL" id="JBHRXX010000001">
    <property type="protein sequence ID" value="MFC3682521.1"/>
    <property type="molecule type" value="Genomic_DNA"/>
</dbReference>
<evidence type="ECO:0000313" key="9">
    <source>
        <dbReference type="Proteomes" id="UP001595729"/>
    </source>
</evidence>
<dbReference type="Gene3D" id="1.10.760.10">
    <property type="entry name" value="Cytochrome c-like domain"/>
    <property type="match status" value="1"/>
</dbReference>
<dbReference type="Proteomes" id="UP001595729">
    <property type="component" value="Unassembled WGS sequence"/>
</dbReference>
<evidence type="ECO:0000256" key="3">
    <source>
        <dbReference type="ARBA" id="ARBA00023004"/>
    </source>
</evidence>
<dbReference type="PROSITE" id="PS51007">
    <property type="entry name" value="CYTC"/>
    <property type="match status" value="1"/>
</dbReference>
<evidence type="ECO:0000256" key="2">
    <source>
        <dbReference type="ARBA" id="ARBA00022723"/>
    </source>
</evidence>
<keyword evidence="9" id="KW-1185">Reference proteome</keyword>
<evidence type="ECO:0000256" key="4">
    <source>
        <dbReference type="PROSITE-ProRule" id="PRU00433"/>
    </source>
</evidence>
<evidence type="ECO:0000313" key="8">
    <source>
        <dbReference type="EMBL" id="MFC3682521.1"/>
    </source>
</evidence>
<comment type="caution">
    <text evidence="8">The sequence shown here is derived from an EMBL/GenBank/DDBJ whole genome shotgun (WGS) entry which is preliminary data.</text>
</comment>
<protein>
    <submittedName>
        <fullName evidence="8">C-type cytochrome</fullName>
    </submittedName>
</protein>
<organism evidence="8 9">
    <name type="scientific">Hydrogenophaga luteola</name>
    <dbReference type="NCBI Taxonomy" id="1591122"/>
    <lineage>
        <taxon>Bacteria</taxon>
        <taxon>Pseudomonadati</taxon>
        <taxon>Pseudomonadota</taxon>
        <taxon>Betaproteobacteria</taxon>
        <taxon>Burkholderiales</taxon>
        <taxon>Comamonadaceae</taxon>
        <taxon>Hydrogenophaga</taxon>
    </lineage>
</organism>
<dbReference type="RefSeq" id="WP_382170539.1">
    <property type="nucleotide sequence ID" value="NZ_JBHRXX010000001.1"/>
</dbReference>
<feature type="chain" id="PRO_5046202051" evidence="6">
    <location>
        <begin position="24"/>
        <end position="129"/>
    </location>
</feature>
<feature type="region of interest" description="Disordered" evidence="5">
    <location>
        <begin position="29"/>
        <end position="53"/>
    </location>
</feature>
<dbReference type="InterPro" id="IPR009056">
    <property type="entry name" value="Cyt_c-like_dom"/>
</dbReference>
<feature type="signal peptide" evidence="6">
    <location>
        <begin position="1"/>
        <end position="23"/>
    </location>
</feature>
<keyword evidence="3 4" id="KW-0408">Iron</keyword>